<name>A0A1I8F6A5_9PLAT</name>
<organism evidence="2 3">
    <name type="scientific">Macrostomum lignano</name>
    <dbReference type="NCBI Taxonomy" id="282301"/>
    <lineage>
        <taxon>Eukaryota</taxon>
        <taxon>Metazoa</taxon>
        <taxon>Spiralia</taxon>
        <taxon>Lophotrochozoa</taxon>
        <taxon>Platyhelminthes</taxon>
        <taxon>Rhabditophora</taxon>
        <taxon>Macrostomorpha</taxon>
        <taxon>Macrostomida</taxon>
        <taxon>Macrostomidae</taxon>
        <taxon>Macrostomum</taxon>
    </lineage>
</organism>
<sequence length="252" mass="28312">DGRNRTEPLHYFWNKYQKIQETIFRRDAHTGFNMSMLSIAIRPRRRSNRASRGDASGRHRAEHLSWRGALPPCLELKKRQVMREALNRLELLVFVHGEASDRTGSTATVLGGSGSPTWRGRQQSVRARRHGVLDKLGAGGWSGVKRVVTGWIGAVELTRRRSSQCLRMRLWVKKAEKCMFVIVLIFIGTALKSQQTLGVRIHATDKELMPAVEAWNSSVYLTFLQRPGERALLAAAGALAPDSGANKKQTRC</sequence>
<reference evidence="3" key="1">
    <citation type="submission" date="2016-11" db="UniProtKB">
        <authorList>
            <consortium name="WormBaseParasite"/>
        </authorList>
    </citation>
    <scope>IDENTIFICATION</scope>
</reference>
<feature type="region of interest" description="Disordered" evidence="1">
    <location>
        <begin position="105"/>
        <end position="124"/>
    </location>
</feature>
<accession>A0A1I8F6A5</accession>
<evidence type="ECO:0000313" key="2">
    <source>
        <dbReference type="Proteomes" id="UP000095280"/>
    </source>
</evidence>
<protein>
    <submittedName>
        <fullName evidence="3">Secreted protein</fullName>
    </submittedName>
</protein>
<evidence type="ECO:0000256" key="1">
    <source>
        <dbReference type="SAM" id="MobiDB-lite"/>
    </source>
</evidence>
<dbReference type="Proteomes" id="UP000095280">
    <property type="component" value="Unplaced"/>
</dbReference>
<dbReference type="WBParaSite" id="maker-unitig_22244-snap-gene-0.2-mRNA-1">
    <property type="protein sequence ID" value="maker-unitig_22244-snap-gene-0.2-mRNA-1"/>
    <property type="gene ID" value="maker-unitig_22244-snap-gene-0.2"/>
</dbReference>
<evidence type="ECO:0000313" key="3">
    <source>
        <dbReference type="WBParaSite" id="maker-unitig_22244-snap-gene-0.2-mRNA-1"/>
    </source>
</evidence>
<dbReference type="AlphaFoldDB" id="A0A1I8F6A5"/>
<keyword evidence="2" id="KW-1185">Reference proteome</keyword>
<proteinExistence type="predicted"/>